<dbReference type="Pfam" id="PF00571">
    <property type="entry name" value="CBS"/>
    <property type="match status" value="1"/>
</dbReference>
<feature type="domain" description="CBS" evidence="1">
    <location>
        <begin position="22"/>
        <end position="69"/>
    </location>
</feature>
<dbReference type="SUPFAM" id="SSF54631">
    <property type="entry name" value="CBS-domain pair"/>
    <property type="match status" value="1"/>
</dbReference>
<dbReference type="InParanoid" id="A0A4V1M337"/>
<dbReference type="InterPro" id="IPR000644">
    <property type="entry name" value="CBS_dom"/>
</dbReference>
<dbReference type="Proteomes" id="UP000289152">
    <property type="component" value="Unassembled WGS sequence"/>
</dbReference>
<sequence>MDKDTTPTPLSTIANKYRGAAVEDLQLPPAICMEEHQPVGLALEKAYEHEFDQLPVLNGRRKPIGYVDISLIKDKFKAARLNEMDPVSRHTTRFSSYSSSHPYTTITPDTPLEILEQFFETSRTEFALVTDSERKWVLAVATKTDLETFVKRRG</sequence>
<dbReference type="VEuPathDB" id="FungiDB:TREMEDRAFT_69466"/>
<accession>A0A4V1M337</accession>
<dbReference type="AlphaFoldDB" id="A0A4V1M337"/>
<reference evidence="2 3" key="1">
    <citation type="submission" date="2016-06" db="EMBL/GenBank/DDBJ databases">
        <title>Evolution of pathogenesis and genome organization in the Tremellales.</title>
        <authorList>
            <person name="Cuomo C."/>
            <person name="Litvintseva A."/>
            <person name="Heitman J."/>
            <person name="Chen Y."/>
            <person name="Sun S."/>
            <person name="Springer D."/>
            <person name="Dromer F."/>
            <person name="Young S."/>
            <person name="Zeng Q."/>
            <person name="Chapman S."/>
            <person name="Gujja S."/>
            <person name="Saif S."/>
            <person name="Birren B."/>
        </authorList>
    </citation>
    <scope>NUCLEOTIDE SEQUENCE [LARGE SCALE GENOMIC DNA]</scope>
    <source>
        <strain evidence="2 3">ATCC 28783</strain>
    </source>
</reference>
<gene>
    <name evidence="2" type="ORF">M231_07242</name>
</gene>
<keyword evidence="3" id="KW-1185">Reference proteome</keyword>
<dbReference type="Gene3D" id="3.10.580.10">
    <property type="entry name" value="CBS-domain"/>
    <property type="match status" value="1"/>
</dbReference>
<dbReference type="EMBL" id="SDIL01000133">
    <property type="protein sequence ID" value="RXK35510.1"/>
    <property type="molecule type" value="Genomic_DNA"/>
</dbReference>
<dbReference type="STRING" id="5217.A0A4V1M337"/>
<organism evidence="2 3">
    <name type="scientific">Tremella mesenterica</name>
    <name type="common">Jelly fungus</name>
    <dbReference type="NCBI Taxonomy" id="5217"/>
    <lineage>
        <taxon>Eukaryota</taxon>
        <taxon>Fungi</taxon>
        <taxon>Dikarya</taxon>
        <taxon>Basidiomycota</taxon>
        <taxon>Agaricomycotina</taxon>
        <taxon>Tremellomycetes</taxon>
        <taxon>Tremellales</taxon>
        <taxon>Tremellaceae</taxon>
        <taxon>Tremella</taxon>
    </lineage>
</organism>
<evidence type="ECO:0000313" key="3">
    <source>
        <dbReference type="Proteomes" id="UP000289152"/>
    </source>
</evidence>
<dbReference type="InterPro" id="IPR046342">
    <property type="entry name" value="CBS_dom_sf"/>
</dbReference>
<dbReference type="PANTHER" id="PTHR42115">
    <property type="entry name" value="BETA-SYNTHASE (BETA-THIONASE), PUTATIVE (AFU_ORTHOLOGUE AFUA_3G08420)-RELATED"/>
    <property type="match status" value="1"/>
</dbReference>
<evidence type="ECO:0000313" key="2">
    <source>
        <dbReference type="EMBL" id="RXK35510.1"/>
    </source>
</evidence>
<comment type="caution">
    <text evidence="2">The sequence shown here is derived from an EMBL/GenBank/DDBJ whole genome shotgun (WGS) entry which is preliminary data.</text>
</comment>
<proteinExistence type="predicted"/>
<dbReference type="OrthoDB" id="2536440at2759"/>
<evidence type="ECO:0000259" key="1">
    <source>
        <dbReference type="Pfam" id="PF00571"/>
    </source>
</evidence>
<protein>
    <recommendedName>
        <fullName evidence="1">CBS domain-containing protein</fullName>
    </recommendedName>
</protein>
<name>A0A4V1M337_TREME</name>
<dbReference type="PANTHER" id="PTHR42115:SF1">
    <property type="entry name" value="BETA-SYNTHASE (BETA-THIONASE), PUTATIVE (AFU_ORTHOLOGUE AFUA_3G08420)-RELATED"/>
    <property type="match status" value="1"/>
</dbReference>